<dbReference type="SUPFAM" id="SSF54236">
    <property type="entry name" value="Ubiquitin-like"/>
    <property type="match status" value="1"/>
</dbReference>
<reference evidence="7" key="1">
    <citation type="submission" date="2021-02" db="EMBL/GenBank/DDBJ databases">
        <authorList>
            <person name="Nowell W R."/>
        </authorList>
    </citation>
    <scope>NUCLEOTIDE SEQUENCE</scope>
</reference>
<evidence type="ECO:0000313" key="8">
    <source>
        <dbReference type="EMBL" id="CAF3924746.1"/>
    </source>
</evidence>
<feature type="region of interest" description="Disordered" evidence="5">
    <location>
        <begin position="476"/>
        <end position="536"/>
    </location>
</feature>
<dbReference type="InterPro" id="IPR017907">
    <property type="entry name" value="Znf_RING_CS"/>
</dbReference>
<dbReference type="PROSITE" id="PS00518">
    <property type="entry name" value="ZF_RING_1"/>
    <property type="match status" value="1"/>
</dbReference>
<dbReference type="GO" id="GO:0061630">
    <property type="term" value="F:ubiquitin protein ligase activity"/>
    <property type="evidence" value="ECO:0007669"/>
    <property type="project" value="TreeGrafter"/>
</dbReference>
<dbReference type="OrthoDB" id="111250at2759"/>
<protein>
    <recommendedName>
        <fullName evidence="6">RING-type domain-containing protein</fullName>
    </recommendedName>
</protein>
<keyword evidence="9" id="KW-1185">Reference proteome</keyword>
<evidence type="ECO:0000256" key="3">
    <source>
        <dbReference type="ARBA" id="ARBA00022833"/>
    </source>
</evidence>
<feature type="compositionally biased region" description="Basic residues" evidence="5">
    <location>
        <begin position="93"/>
        <end position="102"/>
    </location>
</feature>
<dbReference type="SUPFAM" id="SSF57850">
    <property type="entry name" value="RING/U-box"/>
    <property type="match status" value="1"/>
</dbReference>
<dbReference type="PANTHER" id="PTHR25462:SF291">
    <property type="entry name" value="E3 UBIQUITIN-PROTEIN LIGASE TRIM45"/>
    <property type="match status" value="1"/>
</dbReference>
<dbReference type="InterPro" id="IPR047153">
    <property type="entry name" value="TRIM45/56/19-like"/>
</dbReference>
<feature type="compositionally biased region" description="Low complexity" evidence="5">
    <location>
        <begin position="484"/>
        <end position="496"/>
    </location>
</feature>
<dbReference type="EMBL" id="CAJOBC010007206">
    <property type="protein sequence ID" value="CAF3924746.1"/>
    <property type="molecule type" value="Genomic_DNA"/>
</dbReference>
<feature type="compositionally biased region" description="Polar residues" evidence="5">
    <location>
        <begin position="514"/>
        <end position="536"/>
    </location>
</feature>
<dbReference type="SMART" id="SM00184">
    <property type="entry name" value="RING"/>
    <property type="match status" value="1"/>
</dbReference>
<feature type="domain" description="RING-type" evidence="6">
    <location>
        <begin position="209"/>
        <end position="249"/>
    </location>
</feature>
<comment type="caution">
    <text evidence="7">The sequence shown here is derived from an EMBL/GenBank/DDBJ whole genome shotgun (WGS) entry which is preliminary data.</text>
</comment>
<evidence type="ECO:0000256" key="1">
    <source>
        <dbReference type="ARBA" id="ARBA00022723"/>
    </source>
</evidence>
<dbReference type="GO" id="GO:0008270">
    <property type="term" value="F:zinc ion binding"/>
    <property type="evidence" value="ECO:0007669"/>
    <property type="project" value="UniProtKB-KW"/>
</dbReference>
<dbReference type="InterPro" id="IPR001841">
    <property type="entry name" value="Znf_RING"/>
</dbReference>
<evidence type="ECO:0000256" key="4">
    <source>
        <dbReference type="PROSITE-ProRule" id="PRU00175"/>
    </source>
</evidence>
<feature type="region of interest" description="Disordered" evidence="5">
    <location>
        <begin position="75"/>
        <end position="139"/>
    </location>
</feature>
<dbReference type="InterPro" id="IPR013083">
    <property type="entry name" value="Znf_RING/FYVE/PHD"/>
</dbReference>
<sequence>MGRAVSKLSRTLGLSGPNAPFSGLNIFGGADAQPEEPPVHQWDTTIDQLFGDVPVIPPPSGSADDFDLAGLEDENVLNNRGLRRQPQRGPQQPRRRKRRKQRPLQSNISPNIPRRLAGPPQRRKRRHGQSARAQPGSFNIEKRQIYLPGMNNNRVVMPRIAAASATNNNSFRRRRPLRRSLRSIDRRGIMRPSPRSAVIPQRLGDLLRCPVCLNEYVDPHLLPCGHTYCYSCLNQLIQNNNILICPECRKEHIVPPEGFPSNFLVRNLIEENLHSTSAKCTECETFTVLRPCRHCGFMLCDRCYQRHKDPKLAHRKWNGGISQSSITDPFPKRVALTQLNRRLLSMKDEKTIRLFVAVRKLLPGASQVKRLTVDIPITNFLEEPSINLVQIIAKREGLGKLDQLILEYGDKRIHFNRTLNSYGIEDGGLLYLYNPDDRLSYLYENGDEARVVPQDRRKRSTMNITRNNVELLSHHSLNDDNYQTSKTSTINSNSNMSDREHLYNRTTHVHSPPTLATSRTSLPTYSGMSTLSNTSE</sequence>
<dbReference type="AlphaFoldDB" id="A0A814TGM5"/>
<accession>A0A814TGM5</accession>
<keyword evidence="1" id="KW-0479">Metal-binding</keyword>
<gene>
    <name evidence="7" type="ORF">GPM918_LOCUS21687</name>
    <name evidence="8" type="ORF">SRO942_LOCUS21684</name>
</gene>
<dbReference type="Proteomes" id="UP000663829">
    <property type="component" value="Unassembled WGS sequence"/>
</dbReference>
<proteinExistence type="predicted"/>
<evidence type="ECO:0000256" key="2">
    <source>
        <dbReference type="ARBA" id="ARBA00022771"/>
    </source>
</evidence>
<dbReference type="Gene3D" id="3.30.40.10">
    <property type="entry name" value="Zinc/RING finger domain, C3HC4 (zinc finger)"/>
    <property type="match status" value="1"/>
</dbReference>
<dbReference type="PROSITE" id="PS50089">
    <property type="entry name" value="ZF_RING_2"/>
    <property type="match status" value="1"/>
</dbReference>
<dbReference type="Proteomes" id="UP000681722">
    <property type="component" value="Unassembled WGS sequence"/>
</dbReference>
<evidence type="ECO:0000313" key="7">
    <source>
        <dbReference type="EMBL" id="CAF1161147.1"/>
    </source>
</evidence>
<keyword evidence="2 4" id="KW-0863">Zinc-finger</keyword>
<dbReference type="PANTHER" id="PTHR25462">
    <property type="entry name" value="BONUS, ISOFORM C-RELATED"/>
    <property type="match status" value="1"/>
</dbReference>
<dbReference type="InterPro" id="IPR027370">
    <property type="entry name" value="Znf-RING_euk"/>
</dbReference>
<evidence type="ECO:0000256" key="5">
    <source>
        <dbReference type="SAM" id="MobiDB-lite"/>
    </source>
</evidence>
<name>A0A814TGM5_9BILA</name>
<dbReference type="Pfam" id="PF13445">
    <property type="entry name" value="zf-RING_UBOX"/>
    <property type="match status" value="1"/>
</dbReference>
<organism evidence="7 9">
    <name type="scientific">Didymodactylos carnosus</name>
    <dbReference type="NCBI Taxonomy" id="1234261"/>
    <lineage>
        <taxon>Eukaryota</taxon>
        <taxon>Metazoa</taxon>
        <taxon>Spiralia</taxon>
        <taxon>Gnathifera</taxon>
        <taxon>Rotifera</taxon>
        <taxon>Eurotatoria</taxon>
        <taxon>Bdelloidea</taxon>
        <taxon>Philodinida</taxon>
        <taxon>Philodinidae</taxon>
        <taxon>Didymodactylos</taxon>
    </lineage>
</organism>
<dbReference type="EMBL" id="CAJNOQ010007206">
    <property type="protein sequence ID" value="CAF1161147.1"/>
    <property type="molecule type" value="Genomic_DNA"/>
</dbReference>
<evidence type="ECO:0000259" key="6">
    <source>
        <dbReference type="PROSITE" id="PS50089"/>
    </source>
</evidence>
<evidence type="ECO:0000313" key="9">
    <source>
        <dbReference type="Proteomes" id="UP000663829"/>
    </source>
</evidence>
<keyword evidence="3" id="KW-0862">Zinc</keyword>
<dbReference type="InterPro" id="IPR029071">
    <property type="entry name" value="Ubiquitin-like_domsf"/>
</dbReference>